<dbReference type="Proteomes" id="UP000552038">
    <property type="component" value="Unassembled WGS sequence"/>
</dbReference>
<reference evidence="1 2" key="1">
    <citation type="submission" date="2020-05" db="EMBL/GenBank/DDBJ databases">
        <title>Whole genome sequencing and identification of novel metabolites from Paenibacillus alvei strain JR949.</title>
        <authorList>
            <person name="Rajendhran J."/>
            <person name="Sree Pranav P."/>
            <person name="Mahalakshmi B."/>
            <person name="Karthikeyan R."/>
        </authorList>
    </citation>
    <scope>NUCLEOTIDE SEQUENCE [LARGE SCALE GENOMIC DNA]</scope>
    <source>
        <strain evidence="1 2">JR949</strain>
    </source>
</reference>
<proteinExistence type="predicted"/>
<comment type="caution">
    <text evidence="1">The sequence shown here is derived from an EMBL/GenBank/DDBJ whole genome shotgun (WGS) entry which is preliminary data.</text>
</comment>
<accession>A0AAP7DJS8</accession>
<dbReference type="AlphaFoldDB" id="A0AAP7DJS8"/>
<gene>
    <name evidence="1" type="ORF">HMI46_21520</name>
</gene>
<dbReference type="EMBL" id="JABFOR010000037">
    <property type="protein sequence ID" value="NOJ73118.1"/>
    <property type="molecule type" value="Genomic_DNA"/>
</dbReference>
<organism evidence="1 2">
    <name type="scientific">Paenibacillus alvei</name>
    <name type="common">Bacillus alvei</name>
    <dbReference type="NCBI Taxonomy" id="44250"/>
    <lineage>
        <taxon>Bacteria</taxon>
        <taxon>Bacillati</taxon>
        <taxon>Bacillota</taxon>
        <taxon>Bacilli</taxon>
        <taxon>Bacillales</taxon>
        <taxon>Paenibacillaceae</taxon>
        <taxon>Paenibacillus</taxon>
    </lineage>
</organism>
<dbReference type="RefSeq" id="WP_171418734.1">
    <property type="nucleotide sequence ID" value="NZ_JABFOR010000037.1"/>
</dbReference>
<evidence type="ECO:0000313" key="2">
    <source>
        <dbReference type="Proteomes" id="UP000552038"/>
    </source>
</evidence>
<name>A0AAP7DJS8_PAEAL</name>
<evidence type="ECO:0000313" key="1">
    <source>
        <dbReference type="EMBL" id="NOJ73118.1"/>
    </source>
</evidence>
<sequence>MAFKVTEVFGKNPISNWTAIKLTEFVKQKYGLDIQVSINKHMVEEMQQFETAQKQLD</sequence>
<protein>
    <submittedName>
        <fullName evidence="1">Uncharacterized protein</fullName>
    </submittedName>
</protein>